<name>A0A6P2C4N5_9ACTN</name>
<dbReference type="GO" id="GO:0016787">
    <property type="term" value="F:hydrolase activity"/>
    <property type="evidence" value="ECO:0007669"/>
    <property type="project" value="UniProtKB-KW"/>
</dbReference>
<organism evidence="2 3">
    <name type="scientific">Trebonia kvetii</name>
    <dbReference type="NCBI Taxonomy" id="2480626"/>
    <lineage>
        <taxon>Bacteria</taxon>
        <taxon>Bacillati</taxon>
        <taxon>Actinomycetota</taxon>
        <taxon>Actinomycetes</taxon>
        <taxon>Streptosporangiales</taxon>
        <taxon>Treboniaceae</taxon>
        <taxon>Trebonia</taxon>
    </lineage>
</organism>
<dbReference type="Proteomes" id="UP000460272">
    <property type="component" value="Unassembled WGS sequence"/>
</dbReference>
<accession>A0A6P2C4N5</accession>
<dbReference type="InterPro" id="IPR012338">
    <property type="entry name" value="Beta-lactam/transpept-like"/>
</dbReference>
<dbReference type="InterPro" id="IPR001466">
    <property type="entry name" value="Beta-lactam-related"/>
</dbReference>
<dbReference type="PANTHER" id="PTHR43283:SF3">
    <property type="entry name" value="BETA-LACTAMASE FAMILY PROTEIN (AFU_ORTHOLOGUE AFUA_5G07500)"/>
    <property type="match status" value="1"/>
</dbReference>
<evidence type="ECO:0000313" key="3">
    <source>
        <dbReference type="Proteomes" id="UP000460272"/>
    </source>
</evidence>
<feature type="domain" description="Beta-lactamase-related" evidence="1">
    <location>
        <begin position="2"/>
        <end position="156"/>
    </location>
</feature>
<dbReference type="EMBL" id="RPFW01000001">
    <property type="protein sequence ID" value="TVZ05937.1"/>
    <property type="molecule type" value="Genomic_DNA"/>
</dbReference>
<dbReference type="OrthoDB" id="4281716at2"/>
<evidence type="ECO:0000259" key="1">
    <source>
        <dbReference type="Pfam" id="PF00144"/>
    </source>
</evidence>
<dbReference type="Gene3D" id="3.40.710.10">
    <property type="entry name" value="DD-peptidase/beta-lactamase superfamily"/>
    <property type="match status" value="1"/>
</dbReference>
<comment type="caution">
    <text evidence="2">The sequence shown here is derived from an EMBL/GenBank/DDBJ whole genome shotgun (WGS) entry which is preliminary data.</text>
</comment>
<dbReference type="SUPFAM" id="SSF56601">
    <property type="entry name" value="beta-lactamase/transpeptidase-like"/>
    <property type="match status" value="1"/>
</dbReference>
<gene>
    <name evidence="2" type="ORF">EAS64_00210</name>
</gene>
<keyword evidence="2" id="KW-0378">Hydrolase</keyword>
<dbReference type="Pfam" id="PF00144">
    <property type="entry name" value="Beta-lactamase"/>
    <property type="match status" value="1"/>
</dbReference>
<evidence type="ECO:0000313" key="2">
    <source>
        <dbReference type="EMBL" id="TVZ05937.1"/>
    </source>
</evidence>
<keyword evidence="3" id="KW-1185">Reference proteome</keyword>
<dbReference type="RefSeq" id="WP_145850690.1">
    <property type="nucleotide sequence ID" value="NZ_RPFW01000001.1"/>
</dbReference>
<sequence length="174" mass="18524">MLRERVLGPLGMKDTAFHAADTSRLSTAYESRDGLLVVSDPPDGHWSRPPLFPDGSGGLVSSADDMVAFGRMLMRGGSPVLKQATAAEMTRDQLTAEQRANVWPGFSFLGDRGWGFGLSVLDDGRYTGEGGFGTAWSNVPSQDLTVVVLTQRAADETGMPAVCDEVLSAARSTN</sequence>
<proteinExistence type="predicted"/>
<dbReference type="PANTHER" id="PTHR43283">
    <property type="entry name" value="BETA-LACTAMASE-RELATED"/>
    <property type="match status" value="1"/>
</dbReference>
<protein>
    <submittedName>
        <fullName evidence="2">Class A beta-lactamase-related serine hydrolase</fullName>
    </submittedName>
</protein>
<dbReference type="InterPro" id="IPR050789">
    <property type="entry name" value="Diverse_Enzym_Activities"/>
</dbReference>
<dbReference type="AlphaFoldDB" id="A0A6P2C4N5"/>
<reference evidence="2 3" key="1">
    <citation type="submission" date="2018-11" db="EMBL/GenBank/DDBJ databases">
        <title>Trebonia kvetii gen.nov., sp.nov., a novel acidophilic actinobacterium, and proposal of the new actinobacterial family Treboniaceae fam. nov.</title>
        <authorList>
            <person name="Rapoport D."/>
            <person name="Sagova-Mareckova M."/>
            <person name="Sedlacek I."/>
            <person name="Provaznik J."/>
            <person name="Kralova S."/>
            <person name="Pavlinic D."/>
            <person name="Benes V."/>
            <person name="Kopecky J."/>
        </authorList>
    </citation>
    <scope>NUCLEOTIDE SEQUENCE [LARGE SCALE GENOMIC DNA]</scope>
    <source>
        <strain evidence="2 3">15Tr583</strain>
    </source>
</reference>